<comment type="caution">
    <text evidence="1">The sequence shown here is derived from an EMBL/GenBank/DDBJ whole genome shotgun (WGS) entry which is preliminary data.</text>
</comment>
<reference evidence="1" key="1">
    <citation type="submission" date="2020-04" db="EMBL/GenBank/DDBJ databases">
        <authorList>
            <person name="Alioto T."/>
            <person name="Alioto T."/>
            <person name="Gomez Garrido J."/>
        </authorList>
    </citation>
    <scope>NUCLEOTIDE SEQUENCE</scope>
    <source>
        <strain evidence="1">A484AB</strain>
    </source>
</reference>
<accession>A0A6S7G7A8</accession>
<dbReference type="PROSITE" id="PS51221">
    <property type="entry name" value="TTL"/>
    <property type="match status" value="1"/>
</dbReference>
<keyword evidence="2" id="KW-1185">Reference proteome</keyword>
<evidence type="ECO:0000313" key="1">
    <source>
        <dbReference type="EMBL" id="CAB3981470.1"/>
    </source>
</evidence>
<dbReference type="OrthoDB" id="202825at2759"/>
<organism evidence="1 2">
    <name type="scientific">Paramuricea clavata</name>
    <name type="common">Red gorgonian</name>
    <name type="synonym">Violescent sea-whip</name>
    <dbReference type="NCBI Taxonomy" id="317549"/>
    <lineage>
        <taxon>Eukaryota</taxon>
        <taxon>Metazoa</taxon>
        <taxon>Cnidaria</taxon>
        <taxon>Anthozoa</taxon>
        <taxon>Octocorallia</taxon>
        <taxon>Malacalcyonacea</taxon>
        <taxon>Plexauridae</taxon>
        <taxon>Paramuricea</taxon>
    </lineage>
</organism>
<dbReference type="PANTHER" id="PTHR47113:SF1">
    <property type="entry name" value="LD09343P"/>
    <property type="match status" value="1"/>
</dbReference>
<dbReference type="Pfam" id="PF03133">
    <property type="entry name" value="TTL"/>
    <property type="match status" value="1"/>
</dbReference>
<evidence type="ECO:0000313" key="2">
    <source>
        <dbReference type="Proteomes" id="UP001152795"/>
    </source>
</evidence>
<dbReference type="PANTHER" id="PTHR47113">
    <property type="entry name" value="LD09343P"/>
    <property type="match status" value="1"/>
</dbReference>
<dbReference type="SUPFAM" id="SSF56059">
    <property type="entry name" value="Glutathione synthetase ATP-binding domain-like"/>
    <property type="match status" value="1"/>
</dbReference>
<gene>
    <name evidence="1" type="ORF">PACLA_8A021279</name>
</gene>
<sequence length="500" mass="57977">MGLIRRRTDTFFYLLFLCLLFGLMLTAFNVYELSSMKNAESGNGKVVDNQKYLAWIHADHLNSGYLNHLIDVLDRVGYTYTTNGDGDWDLLWSHNYPFTDLAITQLQKLKSYQKVNHFPGSGFITNKASLVSTHIPAIPLAFQIPKDKNAFLEEAKTHPEKLWVVKSNGHRGIAVKHPNEIELDVTESNSFIQEFIKNPLLINGRMFDIGVYTVMTSVNPLRVYIFTADVLIRFCTKDYHPFDANDLKKYVVGDDYTPPREIPGFKEIYLKGKFSRLETLRLYLRKQGEDDTKMWNSIKNTISEVYQLKENNFIAASAGFRSSRNFFEMVRFDFILDDNLKAWLLEVNMSPNLSSAAHNHNKLMYEKVIFNLLTLTGVSHFTRKPTKDSSSEEFEMRVSDDDIQVNAVCASEKCLKSCYSEECELCNSCLEKDEREFLKMAYLEHLHRRTYRRVYPPPMTQETARALSKDMTSLKTLSRPNHVMRTWFIHKCLHDATWCS</sequence>
<dbReference type="Gene3D" id="3.30.470.20">
    <property type="entry name" value="ATP-grasp fold, B domain"/>
    <property type="match status" value="1"/>
</dbReference>
<name>A0A6S7G7A8_PARCT</name>
<dbReference type="AlphaFoldDB" id="A0A6S7G7A8"/>
<protein>
    <submittedName>
        <fullName evidence="1">Tubulin polyglutamylase TTLL6-like isoform X1</fullName>
    </submittedName>
</protein>
<dbReference type="Proteomes" id="UP001152795">
    <property type="component" value="Unassembled WGS sequence"/>
</dbReference>
<dbReference type="EMBL" id="CACRXK020000393">
    <property type="protein sequence ID" value="CAB3981470.1"/>
    <property type="molecule type" value="Genomic_DNA"/>
</dbReference>
<proteinExistence type="predicted"/>
<dbReference type="InterPro" id="IPR053317">
    <property type="entry name" value="Tubulin_polyglutamylase"/>
</dbReference>
<dbReference type="InterPro" id="IPR004344">
    <property type="entry name" value="TTL/TTLL_fam"/>
</dbReference>